<dbReference type="Proteomes" id="UP001432222">
    <property type="component" value="Chromosome"/>
</dbReference>
<dbReference type="InterPro" id="IPR036188">
    <property type="entry name" value="FAD/NAD-bd_sf"/>
</dbReference>
<dbReference type="Gene3D" id="3.50.50.60">
    <property type="entry name" value="FAD/NAD(P)-binding domain"/>
    <property type="match status" value="1"/>
</dbReference>
<dbReference type="InterPro" id="IPR006076">
    <property type="entry name" value="FAD-dep_OxRdtase"/>
</dbReference>
<evidence type="ECO:0000259" key="5">
    <source>
        <dbReference type="Pfam" id="PF01266"/>
    </source>
</evidence>
<sequence>MTTNGSDYDVVVVGGGAVGLAAAWNAARRGRSVLVLEQYELFTQRGSSGGAERQWRLQYSEEDLARLTLEAQPLWRELEEAGGRRLVHHTGSLWFGDTTEATNEGMISDAAKVLERIGVTHEWLTAREIQDRFPFAALPDHYEGFYQPDGGIADVKGTLWLLHEQARLAGVTVLEHAKVEEIAPDADGVTVRSGRGVHRGQHVIIAAGPFAKPLLAPLGIELDVHLFQMTSASFRLRDPGLDLPTWFAFQKPTEEDTNLFYGFGRNPWSGSDVVRAGPDFEDHVVEDPYLADNAAVPRHLERLTEWVGAHMPALDPEPELAGSFLAALPADPERQFYLGHAPAHVPNAERLVIFSTGWGFKFVPLLGRACAELALDGRTGFDLGRFGLV</sequence>
<organism evidence="6 7">
    <name type="scientific">Kitasatospora purpeofusca</name>
    <dbReference type="NCBI Taxonomy" id="67352"/>
    <lineage>
        <taxon>Bacteria</taxon>
        <taxon>Bacillati</taxon>
        <taxon>Actinomycetota</taxon>
        <taxon>Actinomycetes</taxon>
        <taxon>Kitasatosporales</taxon>
        <taxon>Streptomycetaceae</taxon>
        <taxon>Kitasatospora</taxon>
    </lineage>
</organism>
<comment type="cofactor">
    <cofactor evidence="1">
        <name>FAD</name>
        <dbReference type="ChEBI" id="CHEBI:57692"/>
    </cofactor>
</comment>
<keyword evidence="3" id="KW-0274">FAD</keyword>
<evidence type="ECO:0000313" key="6">
    <source>
        <dbReference type="EMBL" id="WUQ86347.1"/>
    </source>
</evidence>
<gene>
    <name evidence="6" type="ORF">OHA16_27385</name>
</gene>
<dbReference type="Gene3D" id="3.30.9.10">
    <property type="entry name" value="D-Amino Acid Oxidase, subunit A, domain 2"/>
    <property type="match status" value="1"/>
</dbReference>
<protein>
    <submittedName>
        <fullName evidence="6">FAD-dependent oxidoreductase</fullName>
    </submittedName>
</protein>
<dbReference type="Pfam" id="PF01266">
    <property type="entry name" value="DAO"/>
    <property type="match status" value="1"/>
</dbReference>
<dbReference type="SUPFAM" id="SSF51905">
    <property type="entry name" value="FAD/NAD(P)-binding domain"/>
    <property type="match status" value="1"/>
</dbReference>
<dbReference type="RefSeq" id="WP_328956974.1">
    <property type="nucleotide sequence ID" value="NZ_CP108110.1"/>
</dbReference>
<dbReference type="InterPro" id="IPR045170">
    <property type="entry name" value="MTOX"/>
</dbReference>
<keyword evidence="2" id="KW-0285">Flavoprotein</keyword>
<proteinExistence type="predicted"/>
<feature type="domain" description="FAD dependent oxidoreductase" evidence="5">
    <location>
        <begin position="9"/>
        <end position="373"/>
    </location>
</feature>
<evidence type="ECO:0000256" key="2">
    <source>
        <dbReference type="ARBA" id="ARBA00022630"/>
    </source>
</evidence>
<dbReference type="EMBL" id="CP108110">
    <property type="protein sequence ID" value="WUQ86347.1"/>
    <property type="molecule type" value="Genomic_DNA"/>
</dbReference>
<name>A0ABZ1U590_9ACTN</name>
<reference evidence="6" key="1">
    <citation type="submission" date="2022-10" db="EMBL/GenBank/DDBJ databases">
        <title>The complete genomes of actinobacterial strains from the NBC collection.</title>
        <authorList>
            <person name="Joergensen T.S."/>
            <person name="Alvarez Arevalo M."/>
            <person name="Sterndorff E.B."/>
            <person name="Faurdal D."/>
            <person name="Vuksanovic O."/>
            <person name="Mourched A.-S."/>
            <person name="Charusanti P."/>
            <person name="Shaw S."/>
            <person name="Blin K."/>
            <person name="Weber T."/>
        </authorList>
    </citation>
    <scope>NUCLEOTIDE SEQUENCE</scope>
    <source>
        <strain evidence="6">NBC_00222</strain>
    </source>
</reference>
<evidence type="ECO:0000256" key="4">
    <source>
        <dbReference type="ARBA" id="ARBA00023002"/>
    </source>
</evidence>
<evidence type="ECO:0000256" key="3">
    <source>
        <dbReference type="ARBA" id="ARBA00022827"/>
    </source>
</evidence>
<dbReference type="PRINTS" id="PR00411">
    <property type="entry name" value="PNDRDTASEI"/>
</dbReference>
<accession>A0ABZ1U590</accession>
<dbReference type="PANTHER" id="PTHR10961">
    <property type="entry name" value="PEROXISOMAL SARCOSINE OXIDASE"/>
    <property type="match status" value="1"/>
</dbReference>
<evidence type="ECO:0000313" key="7">
    <source>
        <dbReference type="Proteomes" id="UP001432222"/>
    </source>
</evidence>
<evidence type="ECO:0000256" key="1">
    <source>
        <dbReference type="ARBA" id="ARBA00001974"/>
    </source>
</evidence>
<dbReference type="PANTHER" id="PTHR10961:SF7">
    <property type="entry name" value="FAD DEPENDENT OXIDOREDUCTASE DOMAIN-CONTAINING PROTEIN"/>
    <property type="match status" value="1"/>
</dbReference>
<keyword evidence="4" id="KW-0560">Oxidoreductase</keyword>
<keyword evidence="7" id="KW-1185">Reference proteome</keyword>